<evidence type="ECO:0000256" key="10">
    <source>
        <dbReference type="ARBA" id="ARBA00049280"/>
    </source>
</evidence>
<evidence type="ECO:0000256" key="6">
    <source>
        <dbReference type="ARBA" id="ARBA00022777"/>
    </source>
</evidence>
<dbReference type="EMBL" id="AMZH03009127">
    <property type="protein sequence ID" value="RRT57505.1"/>
    <property type="molecule type" value="Genomic_DNA"/>
</dbReference>
<dbReference type="GO" id="GO:0008353">
    <property type="term" value="F:RNA polymerase II CTD heptapeptide repeat kinase activity"/>
    <property type="evidence" value="ECO:0007669"/>
    <property type="project" value="UniProtKB-EC"/>
</dbReference>
<dbReference type="GO" id="GO:0005737">
    <property type="term" value="C:cytoplasm"/>
    <property type="evidence" value="ECO:0007669"/>
    <property type="project" value="TreeGrafter"/>
</dbReference>
<dbReference type="Proteomes" id="UP000287651">
    <property type="component" value="Unassembled WGS sequence"/>
</dbReference>
<dbReference type="InterPro" id="IPR011009">
    <property type="entry name" value="Kinase-like_dom_sf"/>
</dbReference>
<evidence type="ECO:0000256" key="7">
    <source>
        <dbReference type="ARBA" id="ARBA00022840"/>
    </source>
</evidence>
<dbReference type="GO" id="GO:0005524">
    <property type="term" value="F:ATP binding"/>
    <property type="evidence" value="ECO:0007669"/>
    <property type="project" value="UniProtKB-KW"/>
</dbReference>
<feature type="domain" description="Protein kinase" evidence="11">
    <location>
        <begin position="1"/>
        <end position="141"/>
    </location>
</feature>
<evidence type="ECO:0000256" key="4">
    <source>
        <dbReference type="ARBA" id="ARBA00022679"/>
    </source>
</evidence>
<keyword evidence="7" id="KW-0067">ATP-binding</keyword>
<keyword evidence="3" id="KW-0597">Phosphoprotein</keyword>
<keyword evidence="6" id="KW-0418">Kinase</keyword>
<comment type="caution">
    <text evidence="12">The sequence shown here is derived from an EMBL/GenBank/DDBJ whole genome shotgun (WGS) entry which is preliminary data.</text>
</comment>
<dbReference type="PANTHER" id="PTHR24056:SF548">
    <property type="entry name" value="CYCLIN-DEPENDENT KINASE A-1"/>
    <property type="match status" value="1"/>
</dbReference>
<proteinExistence type="inferred from homology"/>
<evidence type="ECO:0000256" key="3">
    <source>
        <dbReference type="ARBA" id="ARBA00022553"/>
    </source>
</evidence>
<keyword evidence="4" id="KW-0808">Transferase</keyword>
<dbReference type="GO" id="GO:0000307">
    <property type="term" value="C:cyclin-dependent protein kinase holoenzyme complex"/>
    <property type="evidence" value="ECO:0007669"/>
    <property type="project" value="TreeGrafter"/>
</dbReference>
<evidence type="ECO:0000256" key="9">
    <source>
        <dbReference type="ARBA" id="ARBA00048367"/>
    </source>
</evidence>
<dbReference type="GO" id="GO:0004693">
    <property type="term" value="F:cyclin-dependent protein serine/threonine kinase activity"/>
    <property type="evidence" value="ECO:0007669"/>
    <property type="project" value="UniProtKB-EC"/>
</dbReference>
<sequence length="150" mass="17312">MNSCVFVSRLLDVGFSEKSVYLIFEYLDLDLKKHMDSSPKFSEEQHLIKVRYHSLSTYFHMSNSYTNRTYVNLLHMLSLIVVTLVYRAPEILLGSRHYSTPDLAELVPNLEPAGIDLLSKMLCLEPGRRITARKALEHEYFKDLGMVPVT</sequence>
<dbReference type="GO" id="GO:0000082">
    <property type="term" value="P:G1/S transition of mitotic cell cycle"/>
    <property type="evidence" value="ECO:0007669"/>
    <property type="project" value="TreeGrafter"/>
</dbReference>
<dbReference type="InterPro" id="IPR000719">
    <property type="entry name" value="Prot_kinase_dom"/>
</dbReference>
<dbReference type="PANTHER" id="PTHR24056">
    <property type="entry name" value="CELL DIVISION PROTEIN KINASE"/>
    <property type="match status" value="1"/>
</dbReference>
<comment type="similarity">
    <text evidence="1">Belongs to the protein kinase superfamily. CMGC Ser/Thr protein kinase family. CDC2/CDKX subfamily.</text>
</comment>
<dbReference type="AlphaFoldDB" id="A0A426Z0L2"/>
<gene>
    <name evidence="12" type="ORF">B296_00031829</name>
</gene>
<organism evidence="12 13">
    <name type="scientific">Ensete ventricosum</name>
    <name type="common">Abyssinian banana</name>
    <name type="synonym">Musa ensete</name>
    <dbReference type="NCBI Taxonomy" id="4639"/>
    <lineage>
        <taxon>Eukaryota</taxon>
        <taxon>Viridiplantae</taxon>
        <taxon>Streptophyta</taxon>
        <taxon>Embryophyta</taxon>
        <taxon>Tracheophyta</taxon>
        <taxon>Spermatophyta</taxon>
        <taxon>Magnoliopsida</taxon>
        <taxon>Liliopsida</taxon>
        <taxon>Zingiberales</taxon>
        <taxon>Musaceae</taxon>
        <taxon>Ensete</taxon>
    </lineage>
</organism>
<reference evidence="12 13" key="1">
    <citation type="journal article" date="2014" name="Agronomy (Basel)">
        <title>A Draft Genome Sequence for Ensete ventricosum, the Drought-Tolerant Tree Against Hunger.</title>
        <authorList>
            <person name="Harrison J."/>
            <person name="Moore K.A."/>
            <person name="Paszkiewicz K."/>
            <person name="Jones T."/>
            <person name="Grant M."/>
            <person name="Ambacheew D."/>
            <person name="Muzemil S."/>
            <person name="Studholme D.J."/>
        </authorList>
    </citation>
    <scope>NUCLEOTIDE SEQUENCE [LARGE SCALE GENOMIC DNA]</scope>
</reference>
<dbReference type="GO" id="GO:0030332">
    <property type="term" value="F:cyclin binding"/>
    <property type="evidence" value="ECO:0007669"/>
    <property type="project" value="TreeGrafter"/>
</dbReference>
<evidence type="ECO:0000256" key="1">
    <source>
        <dbReference type="ARBA" id="ARBA00006485"/>
    </source>
</evidence>
<dbReference type="Gene3D" id="1.10.510.10">
    <property type="entry name" value="Transferase(Phosphotransferase) domain 1"/>
    <property type="match status" value="1"/>
</dbReference>
<evidence type="ECO:0000256" key="2">
    <source>
        <dbReference type="ARBA" id="ARBA00022527"/>
    </source>
</evidence>
<comment type="catalytic activity">
    <reaction evidence="10">
        <text>[DNA-directed RNA polymerase] + ATP = phospho-[DNA-directed RNA polymerase] + ADP + H(+)</text>
        <dbReference type="Rhea" id="RHEA:10216"/>
        <dbReference type="Rhea" id="RHEA-COMP:11321"/>
        <dbReference type="Rhea" id="RHEA-COMP:11322"/>
        <dbReference type="ChEBI" id="CHEBI:15378"/>
        <dbReference type="ChEBI" id="CHEBI:30616"/>
        <dbReference type="ChEBI" id="CHEBI:43176"/>
        <dbReference type="ChEBI" id="CHEBI:68546"/>
        <dbReference type="ChEBI" id="CHEBI:456216"/>
        <dbReference type="EC" id="2.7.11.23"/>
    </reaction>
</comment>
<evidence type="ECO:0000313" key="13">
    <source>
        <dbReference type="Proteomes" id="UP000287651"/>
    </source>
</evidence>
<dbReference type="SMART" id="SM00220">
    <property type="entry name" value="S_TKc"/>
    <property type="match status" value="1"/>
</dbReference>
<evidence type="ECO:0000259" key="11">
    <source>
        <dbReference type="SMART" id="SM00220"/>
    </source>
</evidence>
<keyword evidence="2" id="KW-0723">Serine/threonine-protein kinase</keyword>
<dbReference type="GO" id="GO:0010389">
    <property type="term" value="P:regulation of G2/M transition of mitotic cell cycle"/>
    <property type="evidence" value="ECO:0007669"/>
    <property type="project" value="TreeGrafter"/>
</dbReference>
<name>A0A426Z0L2_ENSVE</name>
<evidence type="ECO:0000313" key="12">
    <source>
        <dbReference type="EMBL" id="RRT57505.1"/>
    </source>
</evidence>
<dbReference type="GO" id="GO:0005634">
    <property type="term" value="C:nucleus"/>
    <property type="evidence" value="ECO:0007669"/>
    <property type="project" value="TreeGrafter"/>
</dbReference>
<dbReference type="SUPFAM" id="SSF56112">
    <property type="entry name" value="Protein kinase-like (PK-like)"/>
    <property type="match status" value="1"/>
</dbReference>
<protein>
    <recommendedName>
        <fullName evidence="11">Protein kinase domain-containing protein</fullName>
    </recommendedName>
</protein>
<accession>A0A426Z0L2</accession>
<keyword evidence="5" id="KW-0547">Nucleotide-binding</keyword>
<evidence type="ECO:0000256" key="8">
    <source>
        <dbReference type="ARBA" id="ARBA00047811"/>
    </source>
</evidence>
<comment type="catalytic activity">
    <reaction evidence="9">
        <text>L-seryl-[protein] + ATP = O-phospho-L-seryl-[protein] + ADP + H(+)</text>
        <dbReference type="Rhea" id="RHEA:17989"/>
        <dbReference type="Rhea" id="RHEA-COMP:9863"/>
        <dbReference type="Rhea" id="RHEA-COMP:11604"/>
        <dbReference type="ChEBI" id="CHEBI:15378"/>
        <dbReference type="ChEBI" id="CHEBI:29999"/>
        <dbReference type="ChEBI" id="CHEBI:30616"/>
        <dbReference type="ChEBI" id="CHEBI:83421"/>
        <dbReference type="ChEBI" id="CHEBI:456216"/>
        <dbReference type="EC" id="2.7.11.22"/>
    </reaction>
</comment>
<dbReference type="GO" id="GO:0007165">
    <property type="term" value="P:signal transduction"/>
    <property type="evidence" value="ECO:0007669"/>
    <property type="project" value="TreeGrafter"/>
</dbReference>
<dbReference type="InterPro" id="IPR050108">
    <property type="entry name" value="CDK"/>
</dbReference>
<dbReference type="GO" id="GO:0051445">
    <property type="term" value="P:regulation of meiotic cell cycle"/>
    <property type="evidence" value="ECO:0007669"/>
    <property type="project" value="TreeGrafter"/>
</dbReference>
<comment type="catalytic activity">
    <reaction evidence="8">
        <text>L-threonyl-[protein] + ATP = O-phospho-L-threonyl-[protein] + ADP + H(+)</text>
        <dbReference type="Rhea" id="RHEA:46608"/>
        <dbReference type="Rhea" id="RHEA-COMP:11060"/>
        <dbReference type="Rhea" id="RHEA-COMP:11605"/>
        <dbReference type="ChEBI" id="CHEBI:15378"/>
        <dbReference type="ChEBI" id="CHEBI:30013"/>
        <dbReference type="ChEBI" id="CHEBI:30616"/>
        <dbReference type="ChEBI" id="CHEBI:61977"/>
        <dbReference type="ChEBI" id="CHEBI:456216"/>
        <dbReference type="EC" id="2.7.11.22"/>
    </reaction>
</comment>
<evidence type="ECO:0000256" key="5">
    <source>
        <dbReference type="ARBA" id="ARBA00022741"/>
    </source>
</evidence>